<accession>A0A1H3VGR6</accession>
<evidence type="ECO:0000313" key="4">
    <source>
        <dbReference type="EMBL" id="SDZ73378.1"/>
    </source>
</evidence>
<dbReference type="SUPFAM" id="SSF52218">
    <property type="entry name" value="Flavoproteins"/>
    <property type="match status" value="1"/>
</dbReference>
<keyword evidence="1" id="KW-0285">Flavoprotein</keyword>
<dbReference type="Proteomes" id="UP000183469">
    <property type="component" value="Unassembled WGS sequence"/>
</dbReference>
<organism evidence="4 5">
    <name type="scientific">Selenomonas ruminantium</name>
    <dbReference type="NCBI Taxonomy" id="971"/>
    <lineage>
        <taxon>Bacteria</taxon>
        <taxon>Bacillati</taxon>
        <taxon>Bacillota</taxon>
        <taxon>Negativicutes</taxon>
        <taxon>Selenomonadales</taxon>
        <taxon>Selenomonadaceae</taxon>
        <taxon>Selenomonas</taxon>
    </lineage>
</organism>
<dbReference type="GO" id="GO:0016491">
    <property type="term" value="F:oxidoreductase activity"/>
    <property type="evidence" value="ECO:0007669"/>
    <property type="project" value="InterPro"/>
</dbReference>
<sequence length="184" mass="19797">MEERMMSKNVIIISTSLRKNSNSEALATAFAAGAREAGHVVEQITLRDKTINFCKGCLACQKTMQCVINDDANAITAKIGQADVVVLATPVYYYGMCGQLKTLLDRANPLFPSDYRFREVYLLATAAEDEADTVAGTRVGVQGWVDCFDKAELKETLFCGGVTDAGDIAGNAALEKARQAGSNI</sequence>
<dbReference type="EMBL" id="FNQG01000002">
    <property type="protein sequence ID" value="SDZ73378.1"/>
    <property type="molecule type" value="Genomic_DNA"/>
</dbReference>
<evidence type="ECO:0000259" key="3">
    <source>
        <dbReference type="Pfam" id="PF03358"/>
    </source>
</evidence>
<reference evidence="4 5" key="1">
    <citation type="submission" date="2016-10" db="EMBL/GenBank/DDBJ databases">
        <authorList>
            <person name="de Groot N.N."/>
        </authorList>
    </citation>
    <scope>NUCLEOTIDE SEQUENCE [LARGE SCALE GENOMIC DNA]</scope>
    <source>
        <strain evidence="4 5">DSM 2872</strain>
    </source>
</reference>
<dbReference type="InterPro" id="IPR005025">
    <property type="entry name" value="FMN_Rdtase-like_dom"/>
</dbReference>
<name>A0A1H3VGR6_SELRU</name>
<protein>
    <submittedName>
        <fullName evidence="4">NADPH-dependent FMN reductase</fullName>
    </submittedName>
</protein>
<evidence type="ECO:0000256" key="2">
    <source>
        <dbReference type="ARBA" id="ARBA00022643"/>
    </source>
</evidence>
<dbReference type="PANTHER" id="PTHR43278:SF1">
    <property type="entry name" value="IRON-SULFUR FLAVOPROTEIN MJ1083"/>
    <property type="match status" value="1"/>
</dbReference>
<evidence type="ECO:0000256" key="1">
    <source>
        <dbReference type="ARBA" id="ARBA00022630"/>
    </source>
</evidence>
<dbReference type="Gene3D" id="3.40.50.360">
    <property type="match status" value="1"/>
</dbReference>
<dbReference type="PANTHER" id="PTHR43278">
    <property type="entry name" value="NAD(P)H-DEPENDENT FMN-CONTAINING OXIDOREDUCTASE YWQN-RELATED"/>
    <property type="match status" value="1"/>
</dbReference>
<dbReference type="InterPro" id="IPR029039">
    <property type="entry name" value="Flavoprotein-like_sf"/>
</dbReference>
<dbReference type="AlphaFoldDB" id="A0A1H3VGR6"/>
<feature type="domain" description="NADPH-dependent FMN reductase-like" evidence="3">
    <location>
        <begin position="9"/>
        <end position="126"/>
    </location>
</feature>
<keyword evidence="2" id="KW-0288">FMN</keyword>
<evidence type="ECO:0000313" key="5">
    <source>
        <dbReference type="Proteomes" id="UP000183469"/>
    </source>
</evidence>
<proteinExistence type="predicted"/>
<dbReference type="Pfam" id="PF03358">
    <property type="entry name" value="FMN_red"/>
    <property type="match status" value="1"/>
</dbReference>
<dbReference type="RefSeq" id="WP_256202784.1">
    <property type="nucleotide sequence ID" value="NZ_FNQG01000002.1"/>
</dbReference>
<gene>
    <name evidence="4" type="ORF">SAMN05660648_00153</name>
</gene>
<dbReference type="InterPro" id="IPR051796">
    <property type="entry name" value="ISF_SsuE-like"/>
</dbReference>